<evidence type="ECO:0000259" key="1">
    <source>
        <dbReference type="Pfam" id="PF21962"/>
    </source>
</evidence>
<dbReference type="HOGENOM" id="CLU_118462_0_0_11"/>
<evidence type="ECO:0000313" key="3">
    <source>
        <dbReference type="Proteomes" id="UP000007967"/>
    </source>
</evidence>
<keyword evidence="3" id="KW-1185">Reference proteome</keyword>
<evidence type="ECO:0000313" key="2">
    <source>
        <dbReference type="EMBL" id="ADB29775.1"/>
    </source>
</evidence>
<dbReference type="Proteomes" id="UP000007967">
    <property type="component" value="Chromosome"/>
</dbReference>
<reference evidence="2 3" key="2">
    <citation type="journal article" date="2010" name="Stand. Genomic Sci.">
        <title>Complete genome sequence of Kribbella flavida type strain (IFO 14399).</title>
        <authorList>
            <person name="Pukall R."/>
            <person name="Lapidus A."/>
            <person name="Glavina Del Rio T."/>
            <person name="Copeland A."/>
            <person name="Tice H."/>
            <person name="Cheng J.-F."/>
            <person name="Lucas S."/>
            <person name="Chen F."/>
            <person name="Nolan M."/>
            <person name="LaButti K."/>
            <person name="Pati A."/>
            <person name="Ivanova N."/>
            <person name="Mavrommatis K."/>
            <person name="Mikhailova N."/>
            <person name="Pitluck S."/>
            <person name="Bruce D."/>
            <person name="Goodwin L."/>
            <person name="Land M."/>
            <person name="Hauser L."/>
            <person name="Chang Y.-J."/>
            <person name="Jeffries C.D."/>
            <person name="Chen A."/>
            <person name="Palaniappan K."/>
            <person name="Chain P."/>
            <person name="Rohde M."/>
            <person name="Goeker M."/>
            <person name="Bristow J."/>
            <person name="Eisen J.A."/>
            <person name="Markowitz V."/>
            <person name="Hugenholtz P."/>
            <person name="Kyrpides N.C."/>
            <person name="Klenk H.-P."/>
            <person name="Brettin T."/>
        </authorList>
    </citation>
    <scope>NUCLEOTIDE SEQUENCE [LARGE SCALE GENOMIC DNA]</scope>
    <source>
        <strain evidence="3">DSM 17836 / JCM 10339 / NBRC 14399</strain>
    </source>
</reference>
<gene>
    <name evidence="2" type="ordered locus">Kfla_0654</name>
</gene>
<dbReference type="InterPro" id="IPR053832">
    <property type="entry name" value="DUF6924"/>
</dbReference>
<dbReference type="Pfam" id="PF21962">
    <property type="entry name" value="DUF6924"/>
    <property type="match status" value="1"/>
</dbReference>
<name>D2PXC7_KRIFD</name>
<dbReference type="EMBL" id="CP001736">
    <property type="protein sequence ID" value="ADB29775.1"/>
    <property type="molecule type" value="Genomic_DNA"/>
</dbReference>
<dbReference type="eggNOG" id="ENOG50334FF">
    <property type="taxonomic scope" value="Bacteria"/>
</dbReference>
<dbReference type="AlphaFoldDB" id="D2PXC7"/>
<sequence>MSALRCCLRAVRFNTNMLSLPSSELSLLVRTDFTDNAAWQRVRSAALAESVDGFSAYVTVIDERAYDGASWEDVRQAAMAGGEHAAVLFIADQSALGEDHPIQAVDLSGASRAPFRCIARELWSVDNNLNLANMDWDEFADNTDADGVFRGFA</sequence>
<accession>D2PXC7</accession>
<proteinExistence type="predicted"/>
<feature type="domain" description="DUF6924" evidence="1">
    <location>
        <begin position="26"/>
        <end position="152"/>
    </location>
</feature>
<reference evidence="3" key="1">
    <citation type="submission" date="2009-09" db="EMBL/GenBank/DDBJ databases">
        <title>The complete genome of Kribbella flavida DSM 17836.</title>
        <authorList>
            <consortium name="US DOE Joint Genome Institute (JGI-PGF)"/>
            <person name="Lucas S."/>
            <person name="Copeland A."/>
            <person name="Lapidus A."/>
            <person name="Glavina del Rio T."/>
            <person name="Dalin E."/>
            <person name="Tice H."/>
            <person name="Bruce D."/>
            <person name="Goodwin L."/>
            <person name="Pitluck S."/>
            <person name="Kyrpides N."/>
            <person name="Mavromatis K."/>
            <person name="Ivanova N."/>
            <person name="Saunders E."/>
            <person name="Brettin T."/>
            <person name="Detter J.C."/>
            <person name="Han C."/>
            <person name="Larimer F."/>
            <person name="Land M."/>
            <person name="Hauser L."/>
            <person name="Markowitz V."/>
            <person name="Cheng J.-F."/>
            <person name="Hugenholtz P."/>
            <person name="Woyke T."/>
            <person name="Wu D."/>
            <person name="Pukall R."/>
            <person name="Klenk H.-P."/>
            <person name="Eisen J.A."/>
        </authorList>
    </citation>
    <scope>NUCLEOTIDE SEQUENCE [LARGE SCALE GENOMIC DNA]</scope>
    <source>
        <strain evidence="3">DSM 17836 / JCM 10339 / NBRC 14399</strain>
    </source>
</reference>
<dbReference type="KEGG" id="kfl:Kfla_0654"/>
<protein>
    <recommendedName>
        <fullName evidence="1">DUF6924 domain-containing protein</fullName>
    </recommendedName>
</protein>
<organism evidence="2 3">
    <name type="scientific">Kribbella flavida (strain DSM 17836 / JCM 10339 / NBRC 14399)</name>
    <dbReference type="NCBI Taxonomy" id="479435"/>
    <lineage>
        <taxon>Bacteria</taxon>
        <taxon>Bacillati</taxon>
        <taxon>Actinomycetota</taxon>
        <taxon>Actinomycetes</taxon>
        <taxon>Propionibacteriales</taxon>
        <taxon>Kribbellaceae</taxon>
        <taxon>Kribbella</taxon>
    </lineage>
</organism>